<evidence type="ECO:0000256" key="3">
    <source>
        <dbReference type="ARBA" id="ARBA00023163"/>
    </source>
</evidence>
<feature type="domain" description="HTH myb-type" evidence="7">
    <location>
        <begin position="78"/>
        <end position="128"/>
    </location>
</feature>
<dbReference type="GO" id="GO:0042795">
    <property type="term" value="P:snRNA transcription by RNA polymerase II"/>
    <property type="evidence" value="ECO:0007669"/>
    <property type="project" value="TreeGrafter"/>
</dbReference>
<dbReference type="InterPro" id="IPR017930">
    <property type="entry name" value="Myb_dom"/>
</dbReference>
<dbReference type="OrthoDB" id="2143914at2759"/>
<dbReference type="InterPro" id="IPR001005">
    <property type="entry name" value="SANT/Myb"/>
</dbReference>
<dbReference type="Proteomes" id="UP001140453">
    <property type="component" value="Unassembled WGS sequence"/>
</dbReference>
<evidence type="ECO:0000256" key="5">
    <source>
        <dbReference type="SAM" id="MobiDB-lite"/>
    </source>
</evidence>
<dbReference type="InterPro" id="IPR051575">
    <property type="entry name" value="Myb-like_DNA-bd"/>
</dbReference>
<evidence type="ECO:0000259" key="6">
    <source>
        <dbReference type="PROSITE" id="PS50090"/>
    </source>
</evidence>
<proteinExistence type="predicted"/>
<sequence>MIHAGFAENSSSLSVRSPPKRVRERKTGNWGPSEDFRLRQAVSNHGPRWILVAEEVGTRNGDQCAKRWKDKLNPELDHSQWSPEEDQRLLNLVDICGHNWKFMAQNFFQSRAPLSLKNRNSLLVRRLKRQAAGGERTQQLVNIDAVKRHMQTTLEPDRRIPDIVSPSYGCGMNRSASGSPVDATNMENFAERNGTATYSRQHRPASYDQSSAANNDLPTIWASGSPTSTKTGTVEVVPAGETLADGPVRVGTSNARMTCSIPFSEWGDQDVDIWSQNFQSVSTSGTADAALITGEMNGNNSSFGWEEMPITPERSGATFTEQLLNNRQLQGPRLPGSMGSAYGEQAIKGDHRHTDSPPAVEYSVTCRRGKVRAFLNHLMDVGMSEISERVAEDENVTIKLRIDV</sequence>
<keyword evidence="2" id="KW-0238">DNA-binding</keyword>
<feature type="region of interest" description="Disordered" evidence="5">
    <location>
        <begin position="1"/>
        <end position="34"/>
    </location>
</feature>
<protein>
    <submittedName>
        <fullName evidence="8">Uncharacterized protein</fullName>
    </submittedName>
</protein>
<dbReference type="Gene3D" id="1.10.10.60">
    <property type="entry name" value="Homeodomain-like"/>
    <property type="match status" value="2"/>
</dbReference>
<evidence type="ECO:0000313" key="8">
    <source>
        <dbReference type="EMBL" id="KAJ4385199.1"/>
    </source>
</evidence>
<dbReference type="PANTHER" id="PTHR46621">
    <property type="entry name" value="SNRNA-ACTIVATING PROTEIN COMPLEX SUBUNIT 4"/>
    <property type="match status" value="1"/>
</dbReference>
<feature type="domain" description="Myb-like" evidence="6">
    <location>
        <begin position="22"/>
        <end position="72"/>
    </location>
</feature>
<dbReference type="AlphaFoldDB" id="A0A9W9CRN2"/>
<evidence type="ECO:0000313" key="9">
    <source>
        <dbReference type="Proteomes" id="UP001140453"/>
    </source>
</evidence>
<evidence type="ECO:0000256" key="2">
    <source>
        <dbReference type="ARBA" id="ARBA00023125"/>
    </source>
</evidence>
<feature type="domain" description="HTH myb-type" evidence="7">
    <location>
        <begin position="24"/>
        <end position="76"/>
    </location>
</feature>
<dbReference type="GO" id="GO:0019185">
    <property type="term" value="C:snRNA-activating protein complex"/>
    <property type="evidence" value="ECO:0007669"/>
    <property type="project" value="TreeGrafter"/>
</dbReference>
<gene>
    <name evidence="8" type="ORF">N0V93_010260</name>
</gene>
<dbReference type="CDD" id="cd00167">
    <property type="entry name" value="SANT"/>
    <property type="match status" value="2"/>
</dbReference>
<dbReference type="InterPro" id="IPR009057">
    <property type="entry name" value="Homeodomain-like_sf"/>
</dbReference>
<keyword evidence="4" id="KW-0539">Nucleus</keyword>
<organism evidence="8 9">
    <name type="scientific">Gnomoniopsis smithogilvyi</name>
    <dbReference type="NCBI Taxonomy" id="1191159"/>
    <lineage>
        <taxon>Eukaryota</taxon>
        <taxon>Fungi</taxon>
        <taxon>Dikarya</taxon>
        <taxon>Ascomycota</taxon>
        <taxon>Pezizomycotina</taxon>
        <taxon>Sordariomycetes</taxon>
        <taxon>Sordariomycetidae</taxon>
        <taxon>Diaporthales</taxon>
        <taxon>Gnomoniaceae</taxon>
        <taxon>Gnomoniopsis</taxon>
    </lineage>
</organism>
<evidence type="ECO:0000256" key="1">
    <source>
        <dbReference type="ARBA" id="ARBA00023015"/>
    </source>
</evidence>
<dbReference type="SMART" id="SM00717">
    <property type="entry name" value="SANT"/>
    <property type="match status" value="2"/>
</dbReference>
<dbReference type="PROSITE" id="PS50090">
    <property type="entry name" value="MYB_LIKE"/>
    <property type="match status" value="2"/>
</dbReference>
<keyword evidence="1" id="KW-0805">Transcription regulation</keyword>
<keyword evidence="3" id="KW-0804">Transcription</keyword>
<dbReference type="SUPFAM" id="SSF46689">
    <property type="entry name" value="Homeodomain-like"/>
    <property type="match status" value="1"/>
</dbReference>
<dbReference type="Pfam" id="PF13921">
    <property type="entry name" value="Myb_DNA-bind_6"/>
    <property type="match status" value="1"/>
</dbReference>
<evidence type="ECO:0000259" key="7">
    <source>
        <dbReference type="PROSITE" id="PS51294"/>
    </source>
</evidence>
<keyword evidence="9" id="KW-1185">Reference proteome</keyword>
<dbReference type="EMBL" id="JAPEVB010000008">
    <property type="protein sequence ID" value="KAJ4385199.1"/>
    <property type="molecule type" value="Genomic_DNA"/>
</dbReference>
<dbReference type="GO" id="GO:0001006">
    <property type="term" value="F:RNA polymerase III type 3 promoter sequence-specific DNA binding"/>
    <property type="evidence" value="ECO:0007669"/>
    <property type="project" value="TreeGrafter"/>
</dbReference>
<dbReference type="PROSITE" id="PS51294">
    <property type="entry name" value="HTH_MYB"/>
    <property type="match status" value="2"/>
</dbReference>
<accession>A0A9W9CRN2</accession>
<comment type="caution">
    <text evidence="8">The sequence shown here is derived from an EMBL/GenBank/DDBJ whole genome shotgun (WGS) entry which is preliminary data.</text>
</comment>
<evidence type="ECO:0000256" key="4">
    <source>
        <dbReference type="ARBA" id="ARBA00023242"/>
    </source>
</evidence>
<feature type="domain" description="Myb-like" evidence="6">
    <location>
        <begin position="73"/>
        <end position="124"/>
    </location>
</feature>
<name>A0A9W9CRN2_9PEZI</name>
<dbReference type="PANTHER" id="PTHR46621:SF1">
    <property type="entry name" value="SNRNA-ACTIVATING PROTEIN COMPLEX SUBUNIT 4"/>
    <property type="match status" value="1"/>
</dbReference>
<dbReference type="GO" id="GO:0000978">
    <property type="term" value="F:RNA polymerase II cis-regulatory region sequence-specific DNA binding"/>
    <property type="evidence" value="ECO:0007669"/>
    <property type="project" value="TreeGrafter"/>
</dbReference>
<dbReference type="GO" id="GO:0042796">
    <property type="term" value="P:snRNA transcription by RNA polymerase III"/>
    <property type="evidence" value="ECO:0007669"/>
    <property type="project" value="TreeGrafter"/>
</dbReference>
<reference evidence="8" key="1">
    <citation type="submission" date="2022-10" db="EMBL/GenBank/DDBJ databases">
        <title>Tapping the CABI collections for fungal endophytes: first genome assemblies for Collariella, Neodidymelliopsis, Ascochyta clinopodiicola, Didymella pomorum, Didymosphaeria variabile, Neocosmospora piperis and Neocucurbitaria cava.</title>
        <authorList>
            <person name="Hill R."/>
        </authorList>
    </citation>
    <scope>NUCLEOTIDE SEQUENCE</scope>
    <source>
        <strain evidence="8">IMI 355082</strain>
    </source>
</reference>